<evidence type="ECO:0000259" key="11">
    <source>
        <dbReference type="Pfam" id="PF00728"/>
    </source>
</evidence>
<comment type="function">
    <text evidence="7">Responsible for the degradation of GM2 gangliosides, and a variety of other molecules containing terminal N-acetyl hexosamines. Degrades chitotriose.</text>
</comment>
<evidence type="ECO:0000256" key="8">
    <source>
        <dbReference type="PIRNR" id="PIRNR001093"/>
    </source>
</evidence>
<keyword evidence="5" id="KW-0325">Glycoprotein</keyword>
<dbReference type="Gene3D" id="3.20.20.80">
    <property type="entry name" value="Glycosidases"/>
    <property type="match status" value="1"/>
</dbReference>
<protein>
    <recommendedName>
        <fullName evidence="8">Beta-hexosaminidase</fullName>
        <ecNumber evidence="8">3.2.1.52</ecNumber>
    </recommendedName>
</protein>
<dbReference type="PIRSF" id="PIRSF001093">
    <property type="entry name" value="B-hxosamndse_ab_euk"/>
    <property type="match status" value="1"/>
</dbReference>
<keyword evidence="3" id="KW-0732">Signal</keyword>
<dbReference type="Pfam" id="PF00728">
    <property type="entry name" value="Glyco_hydro_20"/>
    <property type="match status" value="1"/>
</dbReference>
<feature type="domain" description="Glycoside hydrolase family 20 catalytic" evidence="11">
    <location>
        <begin position="174"/>
        <end position="509"/>
    </location>
</feature>
<dbReference type="PRINTS" id="PR00738">
    <property type="entry name" value="GLHYDRLASE20"/>
</dbReference>
<dbReference type="GO" id="GO:0004563">
    <property type="term" value="F:beta-N-acetylhexosaminidase activity"/>
    <property type="evidence" value="ECO:0007669"/>
    <property type="project" value="UniProtKB-EC"/>
</dbReference>
<feature type="domain" description="Beta-hexosaminidase eukaryotic type N-terminal" evidence="12">
    <location>
        <begin position="38"/>
        <end position="150"/>
    </location>
</feature>
<keyword evidence="13" id="KW-1185">Reference proteome</keyword>
<dbReference type="WBParaSite" id="SVE_0305900.1">
    <property type="protein sequence ID" value="SVE_0305900.1"/>
    <property type="gene ID" value="SVE_0305900"/>
</dbReference>
<evidence type="ECO:0000313" key="13">
    <source>
        <dbReference type="Proteomes" id="UP000035680"/>
    </source>
</evidence>
<dbReference type="STRING" id="75913.A0A0K0F2M9"/>
<dbReference type="GO" id="GO:0005975">
    <property type="term" value="P:carbohydrate metabolic process"/>
    <property type="evidence" value="ECO:0007669"/>
    <property type="project" value="InterPro"/>
</dbReference>
<dbReference type="Proteomes" id="UP000035680">
    <property type="component" value="Unassembled WGS sequence"/>
</dbReference>
<evidence type="ECO:0000256" key="7">
    <source>
        <dbReference type="ARBA" id="ARBA00053719"/>
    </source>
</evidence>
<feature type="active site" description="Proton donor" evidence="9">
    <location>
        <position position="331"/>
    </location>
</feature>
<dbReference type="PANTHER" id="PTHR22600:SF21">
    <property type="entry name" value="BETA-HEXOSAMINIDASE A"/>
    <property type="match status" value="1"/>
</dbReference>
<feature type="transmembrane region" description="Helical" evidence="10">
    <location>
        <begin position="6"/>
        <end position="22"/>
    </location>
</feature>
<reference evidence="14" key="2">
    <citation type="submission" date="2015-08" db="UniProtKB">
        <authorList>
            <consortium name="WormBaseParasite"/>
        </authorList>
    </citation>
    <scope>IDENTIFICATION</scope>
</reference>
<reference evidence="13" key="1">
    <citation type="submission" date="2014-07" db="EMBL/GenBank/DDBJ databases">
        <authorList>
            <person name="Martin A.A"/>
            <person name="De Silva N."/>
        </authorList>
    </citation>
    <scope>NUCLEOTIDE SEQUENCE</scope>
</reference>
<sequence length="552" mass="65028">MNYISNFFFIYIIFIRLIYVFPSKYSDKWLPEPTKGEIWPKPFQYTYYTEKLLLSPGNIKLIYDKNRSCKVFSSLFQRYNKKFFFPFKVKTNKTDSFLLKVNIQKCPEKRAYPQIGMDESYELIINSNRTSQIIAKEVWGAIRGLESFNQAIIFDNEKNTYKIGTLRVIDKPRFKVRGFLIDTSRHYLPIYVIKRHLDLMCMNKMNLLHWHIVDSQSFPYVSTKFPELSKYGAYSPKHVYTQNEIHSVIDYAKNLGIMVMPEFDTPGHMGSWYGVDGLLTKCYDKKGKESPSIQPNLIDPSEKKSFVFLKNFFTEIKSTFKSNWIHLGGDEVEFWQQNCWFNNPKIISFMREKGFVNETKLLQNWYVEELSKIITTIRKDWVQMYWQEIFDNSIVPSNAIVHVWKGRSKEELYKTLQDITKKGYEVVVSSLWYLNYIRYGSDWKQSTRIGNVTTPALYDVDIQGFNGTDSQKEKVIGGIAAMWGEYIDQTNIESTSWPRGSAVAEKLWSFQEKSKTADNETRRFREHRCRMLNRGYQIAPTDGPDFCTNITN</sequence>
<keyword evidence="10" id="KW-0812">Transmembrane</keyword>
<keyword evidence="10" id="KW-1133">Transmembrane helix</keyword>
<dbReference type="GO" id="GO:0030203">
    <property type="term" value="P:glycosaminoglycan metabolic process"/>
    <property type="evidence" value="ECO:0007669"/>
    <property type="project" value="TreeGrafter"/>
</dbReference>
<keyword evidence="4 8" id="KW-0378">Hydrolase</keyword>
<keyword evidence="10" id="KW-0472">Membrane</keyword>
<dbReference type="GO" id="GO:0005764">
    <property type="term" value="C:lysosome"/>
    <property type="evidence" value="ECO:0007669"/>
    <property type="project" value="TreeGrafter"/>
</dbReference>
<dbReference type="InterPro" id="IPR015883">
    <property type="entry name" value="Glyco_hydro_20_cat"/>
</dbReference>
<organism evidence="13 14">
    <name type="scientific">Strongyloides venezuelensis</name>
    <name type="common">Threadworm</name>
    <dbReference type="NCBI Taxonomy" id="75913"/>
    <lineage>
        <taxon>Eukaryota</taxon>
        <taxon>Metazoa</taxon>
        <taxon>Ecdysozoa</taxon>
        <taxon>Nematoda</taxon>
        <taxon>Chromadorea</taxon>
        <taxon>Rhabditida</taxon>
        <taxon>Tylenchina</taxon>
        <taxon>Panagrolaimomorpha</taxon>
        <taxon>Strongyloidoidea</taxon>
        <taxon>Strongyloididae</taxon>
        <taxon>Strongyloides</taxon>
    </lineage>
</organism>
<keyword evidence="6 8" id="KW-0326">Glycosidase</keyword>
<dbReference type="InterPro" id="IPR025705">
    <property type="entry name" value="Beta_hexosaminidase_sua/sub"/>
</dbReference>
<evidence type="ECO:0000256" key="2">
    <source>
        <dbReference type="ARBA" id="ARBA00006285"/>
    </source>
</evidence>
<comment type="catalytic activity">
    <reaction evidence="1 8">
        <text>Hydrolysis of terminal non-reducing N-acetyl-D-hexosamine residues in N-acetyl-beta-D-hexosaminides.</text>
        <dbReference type="EC" id="3.2.1.52"/>
    </reaction>
</comment>
<dbReference type="GO" id="GO:0006689">
    <property type="term" value="P:ganglioside catabolic process"/>
    <property type="evidence" value="ECO:0007669"/>
    <property type="project" value="TreeGrafter"/>
</dbReference>
<name>A0A0K0F2M9_STRVS</name>
<evidence type="ECO:0000259" key="12">
    <source>
        <dbReference type="Pfam" id="PF14845"/>
    </source>
</evidence>
<dbReference type="FunFam" id="3.20.20.80:FF:000063">
    <property type="entry name" value="Beta-hexosaminidase"/>
    <property type="match status" value="1"/>
</dbReference>
<evidence type="ECO:0000256" key="4">
    <source>
        <dbReference type="ARBA" id="ARBA00022801"/>
    </source>
</evidence>
<dbReference type="InterPro" id="IPR029019">
    <property type="entry name" value="HEX_eukaryotic_N"/>
</dbReference>
<dbReference type="InterPro" id="IPR017853">
    <property type="entry name" value="GH"/>
</dbReference>
<comment type="similarity">
    <text evidence="2 8">Belongs to the glycosyl hydrolase 20 family.</text>
</comment>
<dbReference type="PANTHER" id="PTHR22600">
    <property type="entry name" value="BETA-HEXOSAMINIDASE"/>
    <property type="match status" value="1"/>
</dbReference>
<accession>A0A0K0F2M9</accession>
<dbReference type="SUPFAM" id="SSF51445">
    <property type="entry name" value="(Trans)glycosidases"/>
    <property type="match status" value="1"/>
</dbReference>
<dbReference type="AlphaFoldDB" id="A0A0K0F2M9"/>
<evidence type="ECO:0000256" key="5">
    <source>
        <dbReference type="ARBA" id="ARBA00023180"/>
    </source>
</evidence>
<dbReference type="SUPFAM" id="SSF55545">
    <property type="entry name" value="beta-N-acetylhexosaminidase-like domain"/>
    <property type="match status" value="1"/>
</dbReference>
<evidence type="ECO:0000256" key="9">
    <source>
        <dbReference type="PIRSR" id="PIRSR001093-1"/>
    </source>
</evidence>
<dbReference type="Gene3D" id="3.30.379.10">
    <property type="entry name" value="Chitobiase/beta-hexosaminidase domain 2-like"/>
    <property type="match status" value="1"/>
</dbReference>
<dbReference type="InterPro" id="IPR029018">
    <property type="entry name" value="Hex-like_dom2"/>
</dbReference>
<dbReference type="Pfam" id="PF14845">
    <property type="entry name" value="Glycohydro_20b2"/>
    <property type="match status" value="1"/>
</dbReference>
<proteinExistence type="inferred from homology"/>
<evidence type="ECO:0000256" key="6">
    <source>
        <dbReference type="ARBA" id="ARBA00023295"/>
    </source>
</evidence>
<evidence type="ECO:0000313" key="14">
    <source>
        <dbReference type="WBParaSite" id="SVE_0305900.1"/>
    </source>
</evidence>
<evidence type="ECO:0000256" key="1">
    <source>
        <dbReference type="ARBA" id="ARBA00001231"/>
    </source>
</evidence>
<dbReference type="GO" id="GO:0016020">
    <property type="term" value="C:membrane"/>
    <property type="evidence" value="ECO:0007669"/>
    <property type="project" value="TreeGrafter"/>
</dbReference>
<dbReference type="EC" id="3.2.1.52" evidence="8"/>
<evidence type="ECO:0000256" key="10">
    <source>
        <dbReference type="SAM" id="Phobius"/>
    </source>
</evidence>
<evidence type="ECO:0000256" key="3">
    <source>
        <dbReference type="ARBA" id="ARBA00022729"/>
    </source>
</evidence>